<dbReference type="Pfam" id="PF00106">
    <property type="entry name" value="adh_short"/>
    <property type="match status" value="1"/>
</dbReference>
<comment type="similarity">
    <text evidence="1 3">Belongs to the short-chain dehydrogenases/reductases (SDR) family.</text>
</comment>
<dbReference type="InterPro" id="IPR002347">
    <property type="entry name" value="SDR_fam"/>
</dbReference>
<dbReference type="InterPro" id="IPR057326">
    <property type="entry name" value="KR_dom"/>
</dbReference>
<dbReference type="PANTHER" id="PTHR44196">
    <property type="entry name" value="DEHYDROGENASE/REDUCTASE SDR FAMILY MEMBER 7B"/>
    <property type="match status" value="1"/>
</dbReference>
<dbReference type="PRINTS" id="PR00081">
    <property type="entry name" value="GDHRDH"/>
</dbReference>
<name>A0AA38P562_9AGAR</name>
<dbReference type="SUPFAM" id="SSF51735">
    <property type="entry name" value="NAD(P)-binding Rossmann-fold domains"/>
    <property type="match status" value="1"/>
</dbReference>
<organism evidence="5 6">
    <name type="scientific">Lentinula raphanica</name>
    <dbReference type="NCBI Taxonomy" id="153919"/>
    <lineage>
        <taxon>Eukaryota</taxon>
        <taxon>Fungi</taxon>
        <taxon>Dikarya</taxon>
        <taxon>Basidiomycota</taxon>
        <taxon>Agaricomycotina</taxon>
        <taxon>Agaricomycetes</taxon>
        <taxon>Agaricomycetidae</taxon>
        <taxon>Agaricales</taxon>
        <taxon>Marasmiineae</taxon>
        <taxon>Omphalotaceae</taxon>
        <taxon>Lentinula</taxon>
    </lineage>
</organism>
<dbReference type="GO" id="GO:0016020">
    <property type="term" value="C:membrane"/>
    <property type="evidence" value="ECO:0007669"/>
    <property type="project" value="TreeGrafter"/>
</dbReference>
<evidence type="ECO:0000256" key="1">
    <source>
        <dbReference type="ARBA" id="ARBA00006484"/>
    </source>
</evidence>
<evidence type="ECO:0000256" key="2">
    <source>
        <dbReference type="ARBA" id="ARBA00023002"/>
    </source>
</evidence>
<dbReference type="PRINTS" id="PR00080">
    <property type="entry name" value="SDRFAMILY"/>
</dbReference>
<feature type="domain" description="Ketoreductase" evidence="4">
    <location>
        <begin position="40"/>
        <end position="242"/>
    </location>
</feature>
<keyword evidence="2" id="KW-0560">Oxidoreductase</keyword>
<dbReference type="GO" id="GO:0016491">
    <property type="term" value="F:oxidoreductase activity"/>
    <property type="evidence" value="ECO:0007669"/>
    <property type="project" value="UniProtKB-KW"/>
</dbReference>
<dbReference type="Proteomes" id="UP001163846">
    <property type="component" value="Unassembled WGS sequence"/>
</dbReference>
<accession>A0AA38P562</accession>
<dbReference type="PANTHER" id="PTHR44196:SF1">
    <property type="entry name" value="DEHYDROGENASE_REDUCTASE SDR FAMILY MEMBER 7B"/>
    <property type="match status" value="1"/>
</dbReference>
<comment type="caution">
    <text evidence="5">The sequence shown here is derived from an EMBL/GenBank/DDBJ whole genome shotgun (WGS) entry which is preliminary data.</text>
</comment>
<dbReference type="SMART" id="SM00822">
    <property type="entry name" value="PKS_KR"/>
    <property type="match status" value="1"/>
</dbReference>
<sequence>MSTLPVPQLKNLPVTNRHDVYPAISPEPYFSGASTAFRGRVVVVVGASKGIGLSISSFYARAGAKLAIVSRSERSLAEAKEYIISKAVPSKPQVLTLVADASDTKAVEDAVNQVIESYGGLDIVVANAGVRNHIDIPAFAESDPYSDWWRVMEVNLRGTYNVAHYTLPHLEKSRNGAFVAITSMAAQINASFASAYAVSKTAVNRFIEYVALEHPAVKCFTLHPGTIKTESIIAAIPFWESIAVDTLELPAATVLKLTDGSGRFDWLSGRFVSSNWDLEEVERNCKEDIMNKGLLSTRIVVN</sequence>
<protein>
    <submittedName>
        <fullName evidence="5">NAD-P-binding protein</fullName>
    </submittedName>
</protein>
<dbReference type="CDD" id="cd05233">
    <property type="entry name" value="SDR_c"/>
    <property type="match status" value="1"/>
</dbReference>
<evidence type="ECO:0000259" key="4">
    <source>
        <dbReference type="SMART" id="SM00822"/>
    </source>
</evidence>
<evidence type="ECO:0000313" key="6">
    <source>
        <dbReference type="Proteomes" id="UP001163846"/>
    </source>
</evidence>
<dbReference type="EMBL" id="MU806316">
    <property type="protein sequence ID" value="KAJ3836484.1"/>
    <property type="molecule type" value="Genomic_DNA"/>
</dbReference>
<proteinExistence type="inferred from homology"/>
<dbReference type="InterPro" id="IPR036291">
    <property type="entry name" value="NAD(P)-bd_dom_sf"/>
</dbReference>
<evidence type="ECO:0000256" key="3">
    <source>
        <dbReference type="RuleBase" id="RU000363"/>
    </source>
</evidence>
<gene>
    <name evidence="5" type="ORF">F5878DRAFT_688928</name>
</gene>
<keyword evidence="6" id="KW-1185">Reference proteome</keyword>
<reference evidence="5" key="1">
    <citation type="submission" date="2022-08" db="EMBL/GenBank/DDBJ databases">
        <authorList>
            <consortium name="DOE Joint Genome Institute"/>
            <person name="Min B."/>
            <person name="Riley R."/>
            <person name="Sierra-Patev S."/>
            <person name="Naranjo-Ortiz M."/>
            <person name="Looney B."/>
            <person name="Konkel Z."/>
            <person name="Slot J.C."/>
            <person name="Sakamoto Y."/>
            <person name="Steenwyk J.L."/>
            <person name="Rokas A."/>
            <person name="Carro J."/>
            <person name="Camarero S."/>
            <person name="Ferreira P."/>
            <person name="Molpeceres G."/>
            <person name="Ruiz-Duenas F.J."/>
            <person name="Serrano A."/>
            <person name="Henrissat B."/>
            <person name="Drula E."/>
            <person name="Hughes K.W."/>
            <person name="Mata J.L."/>
            <person name="Ishikawa N.K."/>
            <person name="Vargas-Isla R."/>
            <person name="Ushijima S."/>
            <person name="Smith C.A."/>
            <person name="Ahrendt S."/>
            <person name="Andreopoulos W."/>
            <person name="He G."/>
            <person name="Labutti K."/>
            <person name="Lipzen A."/>
            <person name="Ng V."/>
            <person name="Sandor L."/>
            <person name="Barry K."/>
            <person name="Martinez A.T."/>
            <person name="Xiao Y."/>
            <person name="Gibbons J.G."/>
            <person name="Terashima K."/>
            <person name="Hibbett D.S."/>
            <person name="Grigoriev I.V."/>
        </authorList>
    </citation>
    <scope>NUCLEOTIDE SEQUENCE</scope>
    <source>
        <strain evidence="5">TFB9207</strain>
    </source>
</reference>
<dbReference type="AlphaFoldDB" id="A0AA38P562"/>
<evidence type="ECO:0000313" key="5">
    <source>
        <dbReference type="EMBL" id="KAJ3836484.1"/>
    </source>
</evidence>
<dbReference type="Gene3D" id="3.40.50.720">
    <property type="entry name" value="NAD(P)-binding Rossmann-like Domain"/>
    <property type="match status" value="1"/>
</dbReference>